<comment type="caution">
    <text evidence="1">The sequence shown here is derived from an EMBL/GenBank/DDBJ whole genome shotgun (WGS) entry which is preliminary data.</text>
</comment>
<accession>A0ABT0GY08</accession>
<gene>
    <name evidence="1" type="ORF">M0H32_19255</name>
</gene>
<protein>
    <submittedName>
        <fullName evidence="1">Uncharacterized protein</fullName>
    </submittedName>
</protein>
<name>A0ABT0GY08_9HYPH</name>
<evidence type="ECO:0000313" key="1">
    <source>
        <dbReference type="EMBL" id="MCK7614314.1"/>
    </source>
</evidence>
<proteinExistence type="predicted"/>
<dbReference type="EMBL" id="JALNMJ010000014">
    <property type="protein sequence ID" value="MCK7614314.1"/>
    <property type="molecule type" value="Genomic_DNA"/>
</dbReference>
<reference evidence="1" key="1">
    <citation type="submission" date="2022-04" db="EMBL/GenBank/DDBJ databases">
        <title>Roseibium sp. CAU 1639 isolated from mud.</title>
        <authorList>
            <person name="Kim W."/>
        </authorList>
    </citation>
    <scope>NUCLEOTIDE SEQUENCE</scope>
    <source>
        <strain evidence="1">CAU 1639</strain>
    </source>
</reference>
<keyword evidence="2" id="KW-1185">Reference proteome</keyword>
<dbReference type="Proteomes" id="UP001431221">
    <property type="component" value="Unassembled WGS sequence"/>
</dbReference>
<dbReference type="RefSeq" id="WP_248156806.1">
    <property type="nucleotide sequence ID" value="NZ_JALNMJ010000014.1"/>
</dbReference>
<evidence type="ECO:0000313" key="2">
    <source>
        <dbReference type="Proteomes" id="UP001431221"/>
    </source>
</evidence>
<organism evidence="1 2">
    <name type="scientific">Roseibium sediminicola</name>
    <dbReference type="NCBI Taxonomy" id="2933272"/>
    <lineage>
        <taxon>Bacteria</taxon>
        <taxon>Pseudomonadati</taxon>
        <taxon>Pseudomonadota</taxon>
        <taxon>Alphaproteobacteria</taxon>
        <taxon>Hyphomicrobiales</taxon>
        <taxon>Stappiaceae</taxon>
        <taxon>Roseibium</taxon>
    </lineage>
</organism>
<sequence length="78" mass="9038">MAGTEAFDETGAETFAICNCSGCESGYEYQSNTTENRFFQLRRKWLVERNGNWFQLKARPKDWNALRQLQNAGLEIPE</sequence>